<accession>A0ABX1CRH4</accession>
<dbReference type="EMBL" id="JAAVJH010000005">
    <property type="protein sequence ID" value="NJR78910.1"/>
    <property type="molecule type" value="Genomic_DNA"/>
</dbReference>
<protein>
    <submittedName>
        <fullName evidence="1">Uncharacterized protein</fullName>
    </submittedName>
</protein>
<comment type="caution">
    <text evidence="1">The sequence shown here is derived from an EMBL/GenBank/DDBJ whole genome shotgun (WGS) entry which is preliminary data.</text>
</comment>
<dbReference type="RefSeq" id="WP_168134443.1">
    <property type="nucleotide sequence ID" value="NZ_JAAVJH010000005.1"/>
</dbReference>
<name>A0ABX1CRH4_9SPHN</name>
<keyword evidence="2" id="KW-1185">Reference proteome</keyword>
<dbReference type="Proteomes" id="UP000732399">
    <property type="component" value="Unassembled WGS sequence"/>
</dbReference>
<reference evidence="1 2" key="1">
    <citation type="submission" date="2020-03" db="EMBL/GenBank/DDBJ databases">
        <authorList>
            <person name="Wang L."/>
            <person name="He N."/>
            <person name="Li Y."/>
            <person name="Fang Y."/>
            <person name="Zhang F."/>
        </authorList>
    </citation>
    <scope>NUCLEOTIDE SEQUENCE [LARGE SCALE GENOMIC DNA]</scope>
    <source>
        <strain evidence="1 2">36D10-4-7</strain>
    </source>
</reference>
<proteinExistence type="predicted"/>
<evidence type="ECO:0000313" key="2">
    <source>
        <dbReference type="Proteomes" id="UP000732399"/>
    </source>
</evidence>
<evidence type="ECO:0000313" key="1">
    <source>
        <dbReference type="EMBL" id="NJR78910.1"/>
    </source>
</evidence>
<gene>
    <name evidence="1" type="ORF">HBH26_09955</name>
</gene>
<sequence length="87" mass="9573">MGIEGLATPRQDETMVILQTLLCLMREKNLLSRADIEELCDRVSMRATQAERDPLPCCAEAAHAAAGEMARIGGYIGRQYGGKHRRG</sequence>
<organism evidence="1 2">
    <name type="scientific">Sphingomonas corticis</name>
    <dbReference type="NCBI Taxonomy" id="2722791"/>
    <lineage>
        <taxon>Bacteria</taxon>
        <taxon>Pseudomonadati</taxon>
        <taxon>Pseudomonadota</taxon>
        <taxon>Alphaproteobacteria</taxon>
        <taxon>Sphingomonadales</taxon>
        <taxon>Sphingomonadaceae</taxon>
        <taxon>Sphingomonas</taxon>
    </lineage>
</organism>